<dbReference type="InterPro" id="IPR045122">
    <property type="entry name" value="Csc1-like"/>
</dbReference>
<accession>A0AAW1MVR1</accession>
<dbReference type="GO" id="GO:0005886">
    <property type="term" value="C:plasma membrane"/>
    <property type="evidence" value="ECO:0007669"/>
    <property type="project" value="TreeGrafter"/>
</dbReference>
<dbReference type="PANTHER" id="PTHR13018">
    <property type="entry name" value="PROBABLE MEMBRANE PROTEIN DUF221-RELATED"/>
    <property type="match status" value="1"/>
</dbReference>
<keyword evidence="4 11" id="KW-0812">Transmembrane</keyword>
<feature type="domain" description="CSC1/OSCA1-like 7TM region" evidence="12">
    <location>
        <begin position="350"/>
        <end position="618"/>
    </location>
</feature>
<dbReference type="AlphaFoldDB" id="A0AAW1MVR1"/>
<feature type="transmembrane region" description="Helical" evidence="11">
    <location>
        <begin position="598"/>
        <end position="619"/>
    </location>
</feature>
<comment type="caution">
    <text evidence="15">The sequence shown here is derived from an EMBL/GenBank/DDBJ whole genome shotgun (WGS) entry which is preliminary data.</text>
</comment>
<gene>
    <name evidence="15" type="ORF">RND81_02G055700</name>
</gene>
<comment type="subcellular location">
    <subcellularLocation>
        <location evidence="1">Membrane</location>
        <topology evidence="1">Multi-pass membrane protein</topology>
    </subcellularLocation>
</comment>
<evidence type="ECO:0000256" key="8">
    <source>
        <dbReference type="ARBA" id="ARBA00023136"/>
    </source>
</evidence>
<proteinExistence type="inferred from homology"/>
<name>A0AAW1MVR1_SAPOF</name>
<feature type="region of interest" description="Disordered" evidence="10">
    <location>
        <begin position="761"/>
        <end position="781"/>
    </location>
</feature>
<dbReference type="GO" id="GO:0005227">
    <property type="term" value="F:calcium-activated cation channel activity"/>
    <property type="evidence" value="ECO:0007669"/>
    <property type="project" value="InterPro"/>
</dbReference>
<dbReference type="InterPro" id="IPR027815">
    <property type="entry name" value="CSC1/OSCA1-like_cyt"/>
</dbReference>
<sequence>MEISALLTSAGINIGICVVLCSLYSILRKQPSNKCVYFGRRLAQIRSKRSHDPHWFERFVPSPSWILKAWEVSEDMILAIGGLDAVVFVRTLIFSIRIFSIAAIVCTAIVLPLNYYGQEMQHKVISSESLEVFTTQNIKEGSRWLWAHCLALYIISCSACILLYFESKNIIRMRLAYIKGFTQDLSQFAVLVRGIPQSEDEAFSTSLKNYFTKYYPSTYVSHQMVYRCGKIQKLMRNVKEMYDVLYHHDNFPSCNSCGFSRRRPDIFNVLVNEPEMVDKGKIDFRSLNLRARGKECPAAFVIFKTRYAASCAAKALQSSNPMLWVTHVAPEPLDVYWQNLAIPYKQFWLRRTATLLATAAFLVFFIAPVTLVQSLANLTQLQQMFPFLRGLLKKPYMSQLVTGYLPSVILVLFFYTVPPLMMLFTTIEGSISRSERKRSTCCKVLFFTIWNVFFVNIASGTVLNKLDVFSQPKNIPLQLASGAVPAAVKFFMTYVLTSGWTSLACELVQLFPLLCNIIYKFILRKNHGPYDGGLTFPYQTEIPRVLLFALLGFNFAVLAPLILPLLLMYYCLAYLVYRNQILNVYITEYDSGGKYWPIVHTTTIFSLVLAQIMAMGLFALKQSTVCLGFTIPLTILTLLFNEYFRRRFLPVFKDIASEVLIDLDQQDEQEERMDEIHQQVHSAYCQLDWLTLGSARIKQPYLSDDEDCWRRYTRELIPGGEFSQELRAGEFSQEITASGYSQELKPTEYSPAIRVDQPVQVDNPLPASHSTEVAVKKSHST</sequence>
<feature type="transmembrane region" description="Helical" evidence="11">
    <location>
        <begin position="503"/>
        <end position="522"/>
    </location>
</feature>
<keyword evidence="7" id="KW-0406">Ion transport</keyword>
<dbReference type="InterPro" id="IPR003864">
    <property type="entry name" value="CSC1/OSCA1-like_7TM"/>
</dbReference>
<evidence type="ECO:0000313" key="15">
    <source>
        <dbReference type="EMBL" id="KAK9748417.1"/>
    </source>
</evidence>
<evidence type="ECO:0000259" key="13">
    <source>
        <dbReference type="Pfam" id="PF13967"/>
    </source>
</evidence>
<protein>
    <recommendedName>
        <fullName evidence="17">CSC1-like protein RXW8</fullName>
    </recommendedName>
</protein>
<evidence type="ECO:0000256" key="6">
    <source>
        <dbReference type="ARBA" id="ARBA00022989"/>
    </source>
</evidence>
<evidence type="ECO:0000256" key="5">
    <source>
        <dbReference type="ARBA" id="ARBA00022837"/>
    </source>
</evidence>
<dbReference type="InterPro" id="IPR032880">
    <property type="entry name" value="CSC1/OSCA1-like_N"/>
</dbReference>
<keyword evidence="6 11" id="KW-1133">Transmembrane helix</keyword>
<comment type="similarity">
    <text evidence="2">Belongs to the CSC1 (TC 1.A.17) family.</text>
</comment>
<keyword evidence="9" id="KW-0407">Ion channel</keyword>
<feature type="transmembrane region" description="Helical" evidence="11">
    <location>
        <begin position="444"/>
        <end position="463"/>
    </location>
</feature>
<evidence type="ECO:0000256" key="2">
    <source>
        <dbReference type="ARBA" id="ARBA00007779"/>
    </source>
</evidence>
<keyword evidence="8 11" id="KW-0472">Membrane</keyword>
<evidence type="ECO:0000256" key="11">
    <source>
        <dbReference type="SAM" id="Phobius"/>
    </source>
</evidence>
<feature type="transmembrane region" description="Helical" evidence="11">
    <location>
        <begin position="6"/>
        <end position="27"/>
    </location>
</feature>
<organism evidence="15 16">
    <name type="scientific">Saponaria officinalis</name>
    <name type="common">Common soapwort</name>
    <name type="synonym">Lychnis saponaria</name>
    <dbReference type="NCBI Taxonomy" id="3572"/>
    <lineage>
        <taxon>Eukaryota</taxon>
        <taxon>Viridiplantae</taxon>
        <taxon>Streptophyta</taxon>
        <taxon>Embryophyta</taxon>
        <taxon>Tracheophyta</taxon>
        <taxon>Spermatophyta</taxon>
        <taxon>Magnoliopsida</taxon>
        <taxon>eudicotyledons</taxon>
        <taxon>Gunneridae</taxon>
        <taxon>Pentapetalae</taxon>
        <taxon>Caryophyllales</taxon>
        <taxon>Caryophyllaceae</taxon>
        <taxon>Caryophylleae</taxon>
        <taxon>Saponaria</taxon>
    </lineage>
</organism>
<evidence type="ECO:0000256" key="9">
    <source>
        <dbReference type="ARBA" id="ARBA00023303"/>
    </source>
</evidence>
<evidence type="ECO:0000313" key="16">
    <source>
        <dbReference type="Proteomes" id="UP001443914"/>
    </source>
</evidence>
<evidence type="ECO:0000256" key="10">
    <source>
        <dbReference type="SAM" id="MobiDB-lite"/>
    </source>
</evidence>
<feature type="transmembrane region" description="Helical" evidence="11">
    <location>
        <begin position="625"/>
        <end position="644"/>
    </location>
</feature>
<dbReference type="Pfam" id="PF02714">
    <property type="entry name" value="RSN1_7TM"/>
    <property type="match status" value="1"/>
</dbReference>
<evidence type="ECO:0000259" key="12">
    <source>
        <dbReference type="Pfam" id="PF02714"/>
    </source>
</evidence>
<evidence type="ECO:0000256" key="3">
    <source>
        <dbReference type="ARBA" id="ARBA00022448"/>
    </source>
</evidence>
<feature type="transmembrane region" description="Helical" evidence="11">
    <location>
        <begin position="144"/>
        <end position="165"/>
    </location>
</feature>
<dbReference type="Pfam" id="PF14703">
    <property type="entry name" value="PHM7_cyt"/>
    <property type="match status" value="1"/>
</dbReference>
<feature type="transmembrane region" description="Helical" evidence="11">
    <location>
        <begin position="98"/>
        <end position="117"/>
    </location>
</feature>
<keyword evidence="3" id="KW-0813">Transport</keyword>
<keyword evidence="16" id="KW-1185">Reference proteome</keyword>
<evidence type="ECO:0000256" key="1">
    <source>
        <dbReference type="ARBA" id="ARBA00004141"/>
    </source>
</evidence>
<evidence type="ECO:0000256" key="4">
    <source>
        <dbReference type="ARBA" id="ARBA00022692"/>
    </source>
</evidence>
<feature type="domain" description="CSC1/OSCA1-like N-terminal transmembrane" evidence="13">
    <location>
        <begin position="5"/>
        <end position="166"/>
    </location>
</feature>
<evidence type="ECO:0000256" key="7">
    <source>
        <dbReference type="ARBA" id="ARBA00023065"/>
    </source>
</evidence>
<dbReference type="Pfam" id="PF13967">
    <property type="entry name" value="RSN1_TM"/>
    <property type="match status" value="1"/>
</dbReference>
<evidence type="ECO:0008006" key="17">
    <source>
        <dbReference type="Google" id="ProtNLM"/>
    </source>
</evidence>
<reference evidence="15" key="1">
    <citation type="submission" date="2024-03" db="EMBL/GenBank/DDBJ databases">
        <title>WGS assembly of Saponaria officinalis var. Norfolk2.</title>
        <authorList>
            <person name="Jenkins J."/>
            <person name="Shu S."/>
            <person name="Grimwood J."/>
            <person name="Barry K."/>
            <person name="Goodstein D."/>
            <person name="Schmutz J."/>
            <person name="Leebens-Mack J."/>
            <person name="Osbourn A."/>
        </authorList>
    </citation>
    <scope>NUCLEOTIDE SEQUENCE [LARGE SCALE GENOMIC DNA]</scope>
    <source>
        <strain evidence="15">JIC</strain>
    </source>
</reference>
<evidence type="ECO:0000259" key="14">
    <source>
        <dbReference type="Pfam" id="PF14703"/>
    </source>
</evidence>
<dbReference type="Proteomes" id="UP001443914">
    <property type="component" value="Unassembled WGS sequence"/>
</dbReference>
<dbReference type="EMBL" id="JBDFQZ010000002">
    <property type="protein sequence ID" value="KAK9748417.1"/>
    <property type="molecule type" value="Genomic_DNA"/>
</dbReference>
<feature type="domain" description="CSC1/OSCA1-like cytosolic" evidence="14">
    <location>
        <begin position="187"/>
        <end position="339"/>
    </location>
</feature>
<feature type="transmembrane region" description="Helical" evidence="11">
    <location>
        <begin position="355"/>
        <end position="376"/>
    </location>
</feature>
<dbReference type="PANTHER" id="PTHR13018:SF117">
    <property type="entry name" value="CSC1-LIKE PROTEIN RXW8"/>
    <property type="match status" value="1"/>
</dbReference>
<feature type="transmembrane region" description="Helical" evidence="11">
    <location>
        <begin position="545"/>
        <end position="577"/>
    </location>
</feature>
<feature type="transmembrane region" description="Helical" evidence="11">
    <location>
        <begin position="396"/>
        <end position="424"/>
    </location>
</feature>
<keyword evidence="5" id="KW-0106">Calcium</keyword>